<dbReference type="EMBL" id="JACHHE010000005">
    <property type="protein sequence ID" value="MBB5180800.1"/>
    <property type="molecule type" value="Genomic_DNA"/>
</dbReference>
<dbReference type="SMART" id="SM00278">
    <property type="entry name" value="HhH1"/>
    <property type="match status" value="2"/>
</dbReference>
<dbReference type="Gene3D" id="1.10.150.280">
    <property type="entry name" value="AF1531-like domain"/>
    <property type="match status" value="1"/>
</dbReference>
<dbReference type="Gene3D" id="3.10.560.10">
    <property type="entry name" value="Outer membrane lipoprotein wza domain like"/>
    <property type="match status" value="1"/>
</dbReference>
<dbReference type="InterPro" id="IPR051675">
    <property type="entry name" value="Endo/Exo/Phosphatase_dom_1"/>
</dbReference>
<name>A0A7W8CVJ7_9BACL</name>
<dbReference type="Pfam" id="PF12836">
    <property type="entry name" value="HHH_3"/>
    <property type="match status" value="1"/>
</dbReference>
<dbReference type="InterPro" id="IPR019554">
    <property type="entry name" value="Soluble_ligand-bd"/>
</dbReference>
<dbReference type="InterPro" id="IPR010994">
    <property type="entry name" value="RuvA_2-like"/>
</dbReference>
<dbReference type="GO" id="GO:0015627">
    <property type="term" value="C:type II protein secretion system complex"/>
    <property type="evidence" value="ECO:0007669"/>
    <property type="project" value="TreeGrafter"/>
</dbReference>
<sequence length="189" mass="19704">MALAIYLFIPQSEPELVPAQTLEQIQAAPPQQTETPTQQDALPETIMIDIKGQVASPGVFELPAGARAQDAIAAAGGFLETADPTAINLALKVQDEMVLYVPAIGEELPVLASPVQTGPAAGPAGGLVDINSATDAELMELPGIGPSKAAAIITYRTENGNFEKIEDLKDVTGIGDKSFEQLKDGITVQ</sequence>
<dbReference type="Pfam" id="PF10531">
    <property type="entry name" value="SLBB"/>
    <property type="match status" value="1"/>
</dbReference>
<organism evidence="2 3">
    <name type="scientific">Planococcus koreensis</name>
    <dbReference type="NCBI Taxonomy" id="112331"/>
    <lineage>
        <taxon>Bacteria</taxon>
        <taxon>Bacillati</taxon>
        <taxon>Bacillota</taxon>
        <taxon>Bacilli</taxon>
        <taxon>Bacillales</taxon>
        <taxon>Caryophanaceae</taxon>
        <taxon>Planococcus</taxon>
    </lineage>
</organism>
<dbReference type="GO" id="GO:0003677">
    <property type="term" value="F:DNA binding"/>
    <property type="evidence" value="ECO:0007669"/>
    <property type="project" value="InterPro"/>
</dbReference>
<reference evidence="2 3" key="1">
    <citation type="submission" date="2020-08" db="EMBL/GenBank/DDBJ databases">
        <title>Genomic Encyclopedia of Type Strains, Phase IV (KMG-IV): sequencing the most valuable type-strain genomes for metagenomic binning, comparative biology and taxonomic classification.</title>
        <authorList>
            <person name="Goeker M."/>
        </authorList>
    </citation>
    <scope>NUCLEOTIDE SEQUENCE [LARGE SCALE GENOMIC DNA]</scope>
    <source>
        <strain evidence="2 3">DSM 15895</strain>
    </source>
</reference>
<feature type="domain" description="Helix-hairpin-helix DNA-binding motif class 1" evidence="1">
    <location>
        <begin position="166"/>
        <end position="185"/>
    </location>
</feature>
<dbReference type="NCBIfam" id="TIGR00426">
    <property type="entry name" value="competence protein ComEA helix-hairpin-helix repeat region"/>
    <property type="match status" value="1"/>
</dbReference>
<dbReference type="PANTHER" id="PTHR21180:SF32">
    <property type="entry name" value="ENDONUCLEASE_EXONUCLEASE_PHOSPHATASE FAMILY DOMAIN-CONTAINING PROTEIN 1"/>
    <property type="match status" value="1"/>
</dbReference>
<dbReference type="GO" id="GO:0015628">
    <property type="term" value="P:protein secretion by the type II secretion system"/>
    <property type="evidence" value="ECO:0007669"/>
    <property type="project" value="TreeGrafter"/>
</dbReference>
<dbReference type="AlphaFoldDB" id="A0A7W8CVJ7"/>
<evidence type="ECO:0000259" key="1">
    <source>
        <dbReference type="SMART" id="SM00278"/>
    </source>
</evidence>
<dbReference type="OrthoDB" id="9790239at2"/>
<evidence type="ECO:0000313" key="2">
    <source>
        <dbReference type="EMBL" id="MBB5180800.1"/>
    </source>
</evidence>
<protein>
    <submittedName>
        <fullName evidence="2">Competence protein ComEA</fullName>
    </submittedName>
</protein>
<feature type="domain" description="Helix-hairpin-helix DNA-binding motif class 1" evidence="1">
    <location>
        <begin position="136"/>
        <end position="155"/>
    </location>
</feature>
<proteinExistence type="predicted"/>
<accession>A0A7W8CVJ7</accession>
<comment type="caution">
    <text evidence="2">The sequence shown here is derived from an EMBL/GenBank/DDBJ whole genome shotgun (WGS) entry which is preliminary data.</text>
</comment>
<evidence type="ECO:0000313" key="3">
    <source>
        <dbReference type="Proteomes" id="UP000525923"/>
    </source>
</evidence>
<keyword evidence="3" id="KW-1185">Reference proteome</keyword>
<dbReference type="InterPro" id="IPR004509">
    <property type="entry name" value="Competence_ComEA_HhH"/>
</dbReference>
<dbReference type="InterPro" id="IPR003583">
    <property type="entry name" value="Hlx-hairpin-Hlx_DNA-bd_motif"/>
</dbReference>
<dbReference type="RefSeq" id="WP_135500728.1">
    <property type="nucleotide sequence ID" value="NZ_JACHHE010000005.1"/>
</dbReference>
<dbReference type="SUPFAM" id="SSF47781">
    <property type="entry name" value="RuvA domain 2-like"/>
    <property type="match status" value="1"/>
</dbReference>
<dbReference type="GO" id="GO:0006281">
    <property type="term" value="P:DNA repair"/>
    <property type="evidence" value="ECO:0007669"/>
    <property type="project" value="InterPro"/>
</dbReference>
<dbReference type="Proteomes" id="UP000525923">
    <property type="component" value="Unassembled WGS sequence"/>
</dbReference>
<dbReference type="PANTHER" id="PTHR21180">
    <property type="entry name" value="ENDONUCLEASE/EXONUCLEASE/PHOSPHATASE FAMILY DOMAIN-CONTAINING PROTEIN 1"/>
    <property type="match status" value="1"/>
</dbReference>
<gene>
    <name evidence="2" type="ORF">HNQ44_002229</name>
</gene>